<keyword evidence="11" id="KW-0464">Manganese</keyword>
<comment type="catalytic activity">
    <reaction evidence="18">
        <text>propanoyl-CoA + H2O = propanoyl-4'-phosphopantetheine + adenosine 3',5'-bisphosphate + 2 H(+)</text>
        <dbReference type="Rhea" id="RHEA:67464"/>
        <dbReference type="ChEBI" id="CHEBI:15377"/>
        <dbReference type="ChEBI" id="CHEBI:15378"/>
        <dbReference type="ChEBI" id="CHEBI:57392"/>
        <dbReference type="ChEBI" id="CHEBI:58343"/>
        <dbReference type="ChEBI" id="CHEBI:172362"/>
    </reaction>
    <physiologicalReaction direction="left-to-right" evidence="18">
        <dbReference type="Rhea" id="RHEA:67465"/>
    </physiologicalReaction>
</comment>
<evidence type="ECO:0000256" key="25">
    <source>
        <dbReference type="ARBA" id="ARBA00051749"/>
    </source>
</evidence>
<evidence type="ECO:0000256" key="19">
    <source>
        <dbReference type="ARBA" id="ARBA00047757"/>
    </source>
</evidence>
<dbReference type="PANTHER" id="PTHR12992">
    <property type="entry name" value="NUDIX HYDROLASE"/>
    <property type="match status" value="1"/>
</dbReference>
<evidence type="ECO:0000256" key="16">
    <source>
        <dbReference type="ARBA" id="ARBA00047403"/>
    </source>
</evidence>
<dbReference type="GO" id="GO:0005782">
    <property type="term" value="C:peroxisomal matrix"/>
    <property type="evidence" value="ECO:0007669"/>
    <property type="project" value="UniProtKB-ARBA"/>
</dbReference>
<evidence type="ECO:0000256" key="26">
    <source>
        <dbReference type="ARBA" id="ARBA00051856"/>
    </source>
</evidence>
<dbReference type="CDD" id="cd03426">
    <property type="entry name" value="NUDIX_CoAse_Nudt7"/>
    <property type="match status" value="1"/>
</dbReference>
<evidence type="ECO:0000256" key="17">
    <source>
        <dbReference type="ARBA" id="ARBA00047466"/>
    </source>
</evidence>
<dbReference type="InterPro" id="IPR015797">
    <property type="entry name" value="NUDIX_hydrolase-like_dom_sf"/>
</dbReference>
<evidence type="ECO:0000256" key="8">
    <source>
        <dbReference type="ARBA" id="ARBA00022842"/>
    </source>
</evidence>
<dbReference type="GO" id="GO:0003723">
    <property type="term" value="F:RNA binding"/>
    <property type="evidence" value="ECO:0007669"/>
    <property type="project" value="UniProtKB-KW"/>
</dbReference>
<dbReference type="InterPro" id="IPR045121">
    <property type="entry name" value="CoAse"/>
</dbReference>
<dbReference type="Pfam" id="PF00293">
    <property type="entry name" value="NUDIX"/>
    <property type="match status" value="1"/>
</dbReference>
<evidence type="ECO:0000256" key="6">
    <source>
        <dbReference type="ARBA" id="ARBA00022723"/>
    </source>
</evidence>
<comment type="catalytic activity">
    <reaction evidence="26">
        <text>acetyl-CoA + H2O = S-acetyl-4'-phosphopantetheine + adenosine 3',5'-bisphosphate + 2 H(+)</text>
        <dbReference type="Rhea" id="RHEA:64992"/>
        <dbReference type="ChEBI" id="CHEBI:15377"/>
        <dbReference type="ChEBI" id="CHEBI:15378"/>
        <dbReference type="ChEBI" id="CHEBI:57288"/>
        <dbReference type="ChEBI" id="CHEBI:58343"/>
        <dbReference type="ChEBI" id="CHEBI:156266"/>
    </reaction>
    <physiologicalReaction direction="left-to-right" evidence="26">
        <dbReference type="Rhea" id="RHEA:64993"/>
    </physiologicalReaction>
</comment>
<evidence type="ECO:0000256" key="11">
    <source>
        <dbReference type="ARBA" id="ARBA00023211"/>
    </source>
</evidence>
<comment type="cofactor">
    <cofactor evidence="1">
        <name>Mn(2+)</name>
        <dbReference type="ChEBI" id="CHEBI:29035"/>
    </cofactor>
</comment>
<evidence type="ECO:0000256" key="3">
    <source>
        <dbReference type="ARBA" id="ARBA00004275"/>
    </source>
</evidence>
<dbReference type="InterPro" id="IPR000086">
    <property type="entry name" value="NUDIX_hydrolase_dom"/>
</dbReference>
<comment type="catalytic activity">
    <reaction evidence="17">
        <text>hexanoyl-CoA + H2O = hexanoyl-4'-phosphopantetheine + adenosine 3',5'-bisphosphate + 2 H(+)</text>
        <dbReference type="Rhea" id="RHEA:49980"/>
        <dbReference type="ChEBI" id="CHEBI:15377"/>
        <dbReference type="ChEBI" id="CHEBI:15378"/>
        <dbReference type="ChEBI" id="CHEBI:58343"/>
        <dbReference type="ChEBI" id="CHEBI:62620"/>
        <dbReference type="ChEBI" id="CHEBI:132012"/>
    </reaction>
    <physiologicalReaction direction="left-to-right" evidence="17">
        <dbReference type="Rhea" id="RHEA:49981"/>
    </physiologicalReaction>
</comment>
<evidence type="ECO:0000259" key="30">
    <source>
        <dbReference type="PROSITE" id="PS51462"/>
    </source>
</evidence>
<dbReference type="PROSITE" id="PS51462">
    <property type="entry name" value="NUDIX"/>
    <property type="match status" value="1"/>
</dbReference>
<evidence type="ECO:0000256" key="4">
    <source>
        <dbReference type="ARBA" id="ARBA00006506"/>
    </source>
</evidence>
<keyword evidence="32" id="KW-1185">Reference proteome</keyword>
<comment type="catalytic activity">
    <reaction evidence="23">
        <text>butanoyl-CoA + H2O = S-butanoyl-4'-phosphopantetheine + adenosine 3',5'-bisphosphate + 2 H(+)</text>
        <dbReference type="Rhea" id="RHEA:49976"/>
        <dbReference type="ChEBI" id="CHEBI:15377"/>
        <dbReference type="ChEBI" id="CHEBI:15378"/>
        <dbReference type="ChEBI" id="CHEBI:57371"/>
        <dbReference type="ChEBI" id="CHEBI:58343"/>
        <dbReference type="ChEBI" id="CHEBI:132011"/>
    </reaction>
    <physiologicalReaction direction="left-to-right" evidence="23">
        <dbReference type="Rhea" id="RHEA:49977"/>
    </physiologicalReaction>
</comment>
<feature type="domain" description="Nudix hydrolase" evidence="30">
    <location>
        <begin position="26"/>
        <end position="157"/>
    </location>
</feature>
<evidence type="ECO:0000313" key="31">
    <source>
        <dbReference type="EMBL" id="KAA8590226.1"/>
    </source>
</evidence>
<protein>
    <recommendedName>
        <fullName evidence="28">Peroxisomal coenzyme A diphosphatase NUDT7</fullName>
        <ecNumber evidence="13">3.6.1.77</ecNumber>
    </recommendedName>
    <alternativeName>
        <fullName evidence="29">Nucleoside diphosphate-linked moiety X motif 7</fullName>
    </alternativeName>
</protein>
<evidence type="ECO:0000256" key="24">
    <source>
        <dbReference type="ARBA" id="ARBA00050371"/>
    </source>
</evidence>
<dbReference type="AlphaFoldDB" id="A0A5J5DBV8"/>
<keyword evidence="6" id="KW-0479">Metal-binding</keyword>
<comment type="catalytic activity">
    <reaction evidence="25">
        <text>3alpha,7alpha,12alpha-trihydroxy-5beta-cholestan-26-oyl-CoA + H2O = 3alpha,7alpha,12alpha-trihydroxy-5beta-cholestan-26-oyl-4'-phosphopantetheine + adenosine 3',5'-bisphosphate + 2 H(+)</text>
        <dbReference type="Rhea" id="RHEA:50040"/>
        <dbReference type="ChEBI" id="CHEBI:15377"/>
        <dbReference type="ChEBI" id="CHEBI:15378"/>
        <dbReference type="ChEBI" id="CHEBI:58343"/>
        <dbReference type="ChEBI" id="CHEBI:63001"/>
        <dbReference type="ChEBI" id="CHEBI:132021"/>
    </reaction>
    <physiologicalReaction direction="left-to-right" evidence="25">
        <dbReference type="Rhea" id="RHEA:50041"/>
    </physiologicalReaction>
</comment>
<evidence type="ECO:0000256" key="9">
    <source>
        <dbReference type="ARBA" id="ARBA00022884"/>
    </source>
</evidence>
<evidence type="ECO:0000313" key="32">
    <source>
        <dbReference type="Proteomes" id="UP000327493"/>
    </source>
</evidence>
<keyword evidence="7" id="KW-0378">Hydrolase</keyword>
<comment type="catalytic activity">
    <reaction evidence="24">
        <text>decanoyl-CoA + H2O = decanoyl-4'-phosphopantetheine + adenosine 3',5'-bisphosphate + 2 H(+)</text>
        <dbReference type="Rhea" id="RHEA:50020"/>
        <dbReference type="ChEBI" id="CHEBI:15377"/>
        <dbReference type="ChEBI" id="CHEBI:15378"/>
        <dbReference type="ChEBI" id="CHEBI:58343"/>
        <dbReference type="ChEBI" id="CHEBI:61430"/>
        <dbReference type="ChEBI" id="CHEBI:132014"/>
    </reaction>
    <physiologicalReaction direction="left-to-right" evidence="24">
        <dbReference type="Rhea" id="RHEA:50021"/>
    </physiologicalReaction>
</comment>
<name>A0A5J5DBV8_9PERO</name>
<comment type="subcellular location">
    <subcellularLocation>
        <location evidence="3">Peroxisome</location>
    </subcellularLocation>
</comment>
<evidence type="ECO:0000256" key="23">
    <source>
        <dbReference type="ARBA" id="ARBA00049284"/>
    </source>
</evidence>
<evidence type="ECO:0000256" key="18">
    <source>
        <dbReference type="ARBA" id="ARBA00047666"/>
    </source>
</evidence>
<evidence type="ECO:0000256" key="2">
    <source>
        <dbReference type="ARBA" id="ARBA00001946"/>
    </source>
</evidence>
<comment type="function">
    <text evidence="27">Fatty acyl-coenzyme A (CoA) diphosphatase that hydrolyzes fatty acyl-CoA to yield acyl-4'-phosphopantetheine and adenosine 3',5'-bisphosphate. Cleaves CoA, CoA esters and oxidized CoA with similar efficiencies. Preferentially hydrolyzes medium-chain acyl-CoAs and bile acid-CoAs. Has no activity toward NDP-sugars, CDP-alcohols, (deoxy)nucleoside 5'-triphosphates, nucleoside 5'-di or monophosphates, diadenosine polyphosphates, NAD, NADH, NADP, NADPH or thymidine-5'-monophospho-p-nitrophenyl ester. May be required to eliminate oxidized CoA from peroxisomes, or regulate CoA and acyl-CoA levels in this organelle in response to metabolic demand. Does not play a role in U8 snoRNA decapping activity. Binds U8 snoRNA. Exhibits decapping activity towards dpCoA-capped RNAs in vitro.</text>
</comment>
<keyword evidence="9" id="KW-0694">RNA-binding</keyword>
<dbReference type="SUPFAM" id="SSF55811">
    <property type="entry name" value="Nudix"/>
    <property type="match status" value="1"/>
</dbReference>
<comment type="catalytic activity">
    <reaction evidence="15">
        <text>malonyl-CoA + H2O = malonyl-4'-phosphopantetheine + adenosine 3',5'-bisphosphate + 2 H(+)</text>
        <dbReference type="Rhea" id="RHEA:67468"/>
        <dbReference type="ChEBI" id="CHEBI:15377"/>
        <dbReference type="ChEBI" id="CHEBI:15378"/>
        <dbReference type="ChEBI" id="CHEBI:57384"/>
        <dbReference type="ChEBI" id="CHEBI:58343"/>
        <dbReference type="ChEBI" id="CHEBI:172363"/>
    </reaction>
    <physiologicalReaction direction="left-to-right" evidence="15">
        <dbReference type="Rhea" id="RHEA:67469"/>
    </physiologicalReaction>
</comment>
<dbReference type="EMBL" id="VOFY01000008">
    <property type="protein sequence ID" value="KAA8590226.1"/>
    <property type="molecule type" value="Genomic_DNA"/>
</dbReference>
<reference evidence="31 32" key="1">
    <citation type="submission" date="2019-08" db="EMBL/GenBank/DDBJ databases">
        <title>A chromosome-level genome assembly, high-density linkage maps, and genome scans reveal the genomic architecture of hybrid incompatibilities underlying speciation via character displacement in darters (Percidae: Etheostominae).</title>
        <authorList>
            <person name="Moran R.L."/>
            <person name="Catchen J.M."/>
            <person name="Fuller R.C."/>
        </authorList>
    </citation>
    <scope>NUCLEOTIDE SEQUENCE [LARGE SCALE GENOMIC DNA]</scope>
    <source>
        <strain evidence="31">EspeVRDwgs_2016</strain>
        <tissue evidence="31">Muscle</tissue>
    </source>
</reference>
<evidence type="ECO:0000256" key="21">
    <source>
        <dbReference type="ARBA" id="ARBA00048667"/>
    </source>
</evidence>
<evidence type="ECO:0000256" key="13">
    <source>
        <dbReference type="ARBA" id="ARBA00044967"/>
    </source>
</evidence>
<organism evidence="31 32">
    <name type="scientific">Etheostoma spectabile</name>
    <name type="common">orangethroat darter</name>
    <dbReference type="NCBI Taxonomy" id="54343"/>
    <lineage>
        <taxon>Eukaryota</taxon>
        <taxon>Metazoa</taxon>
        <taxon>Chordata</taxon>
        <taxon>Craniata</taxon>
        <taxon>Vertebrata</taxon>
        <taxon>Euteleostomi</taxon>
        <taxon>Actinopterygii</taxon>
        <taxon>Neopterygii</taxon>
        <taxon>Teleostei</taxon>
        <taxon>Neoteleostei</taxon>
        <taxon>Acanthomorphata</taxon>
        <taxon>Eupercaria</taxon>
        <taxon>Perciformes</taxon>
        <taxon>Percoidei</taxon>
        <taxon>Percidae</taxon>
        <taxon>Etheostomatinae</taxon>
        <taxon>Etheostoma</taxon>
    </lineage>
</organism>
<comment type="catalytic activity">
    <reaction evidence="21">
        <text>a 5'-end CoA-ribonucleoside in mRNA + H2O = a 5'-end phospho-adenosine-phospho-ribonucleoside in mRNA + (R)-4'-phosphopantetheine + 2 H(+)</text>
        <dbReference type="Rhea" id="RHEA:67592"/>
        <dbReference type="Rhea" id="RHEA-COMP:15719"/>
        <dbReference type="Rhea" id="RHEA-COMP:17276"/>
        <dbReference type="ChEBI" id="CHEBI:15377"/>
        <dbReference type="ChEBI" id="CHEBI:15378"/>
        <dbReference type="ChEBI" id="CHEBI:61723"/>
        <dbReference type="ChEBI" id="CHEBI:144051"/>
        <dbReference type="ChEBI" id="CHEBI:172371"/>
    </reaction>
    <physiologicalReaction direction="left-to-right" evidence="21">
        <dbReference type="Rhea" id="RHEA:67593"/>
    </physiologicalReaction>
</comment>
<comment type="cofactor">
    <cofactor evidence="2">
        <name>Mg(2+)</name>
        <dbReference type="ChEBI" id="CHEBI:18420"/>
    </cofactor>
</comment>
<comment type="catalytic activity">
    <reaction evidence="19">
        <text>dodecanoyl-CoA + H2O = S-dodecanoyl-4'-phosphopantetheine + adenosine 3',5'-bisphosphate + 2 H(+)</text>
        <dbReference type="Rhea" id="RHEA:50024"/>
        <dbReference type="ChEBI" id="CHEBI:15377"/>
        <dbReference type="ChEBI" id="CHEBI:15378"/>
        <dbReference type="ChEBI" id="CHEBI:57375"/>
        <dbReference type="ChEBI" id="CHEBI:58343"/>
        <dbReference type="ChEBI" id="CHEBI:132015"/>
    </reaction>
    <physiologicalReaction direction="left-to-right" evidence="19">
        <dbReference type="Rhea" id="RHEA:50025"/>
    </physiologicalReaction>
</comment>
<evidence type="ECO:0000256" key="5">
    <source>
        <dbReference type="ARBA" id="ARBA00011245"/>
    </source>
</evidence>
<comment type="catalytic activity">
    <reaction evidence="16">
        <text>tetradecanoyl-CoA + H2O = tetradecanoyl-4'-phosphopantetheine + adenosine 3',5'-bisphosphate + 2 H(+)</text>
        <dbReference type="Rhea" id="RHEA:50028"/>
        <dbReference type="ChEBI" id="CHEBI:15377"/>
        <dbReference type="ChEBI" id="CHEBI:15378"/>
        <dbReference type="ChEBI" id="CHEBI:57385"/>
        <dbReference type="ChEBI" id="CHEBI:58343"/>
        <dbReference type="ChEBI" id="CHEBI:132017"/>
    </reaction>
    <physiologicalReaction direction="left-to-right" evidence="16">
        <dbReference type="Rhea" id="RHEA:50029"/>
    </physiologicalReaction>
</comment>
<evidence type="ECO:0000256" key="28">
    <source>
        <dbReference type="ARBA" id="ARBA00072984"/>
    </source>
</evidence>
<keyword evidence="10" id="KW-0576">Peroxisome</keyword>
<evidence type="ECO:0000256" key="10">
    <source>
        <dbReference type="ARBA" id="ARBA00023140"/>
    </source>
</evidence>
<comment type="caution">
    <text evidence="31">The sequence shown here is derived from an EMBL/GenBank/DDBJ whole genome shotgun (WGS) entry which is preliminary data.</text>
</comment>
<evidence type="ECO:0000256" key="1">
    <source>
        <dbReference type="ARBA" id="ARBA00001936"/>
    </source>
</evidence>
<comment type="similarity">
    <text evidence="4">Belongs to the Nudix hydrolase family. PCD1 subfamily.</text>
</comment>
<dbReference type="Proteomes" id="UP000327493">
    <property type="component" value="Chromosome 8"/>
</dbReference>
<dbReference type="Gene3D" id="3.90.79.10">
    <property type="entry name" value="Nucleoside Triphosphate Pyrophosphohydrolase"/>
    <property type="match status" value="1"/>
</dbReference>
<dbReference type="PANTHER" id="PTHR12992:SF24">
    <property type="entry name" value="PEROXISOMAL COENZYME A DIPHOSPHATASE NUDT7"/>
    <property type="match status" value="1"/>
</dbReference>
<comment type="catalytic activity">
    <reaction evidence="14">
        <text>octanoyl-CoA + H2O = S-octanoyl-4'-phosphopantetheine + adenosine 3',5'-bisphosphate + 2 H(+)</text>
        <dbReference type="Rhea" id="RHEA:50016"/>
        <dbReference type="ChEBI" id="CHEBI:15377"/>
        <dbReference type="ChEBI" id="CHEBI:15378"/>
        <dbReference type="ChEBI" id="CHEBI:57386"/>
        <dbReference type="ChEBI" id="CHEBI:58343"/>
        <dbReference type="ChEBI" id="CHEBI:132013"/>
    </reaction>
    <physiologicalReaction direction="left-to-right" evidence="14">
        <dbReference type="Rhea" id="RHEA:50017"/>
    </physiologicalReaction>
</comment>
<dbReference type="EC" id="3.6.1.77" evidence="13"/>
<comment type="subunit">
    <text evidence="5">Monomer.</text>
</comment>
<comment type="catalytic activity">
    <reaction evidence="12">
        <text>CoA + H2O = (R)-4'-phosphopantetheine + adenosine 3',5'-bisphosphate + 2 H(+)</text>
        <dbReference type="Rhea" id="RHEA:64988"/>
        <dbReference type="ChEBI" id="CHEBI:15377"/>
        <dbReference type="ChEBI" id="CHEBI:15378"/>
        <dbReference type="ChEBI" id="CHEBI:57287"/>
        <dbReference type="ChEBI" id="CHEBI:58343"/>
        <dbReference type="ChEBI" id="CHEBI:61723"/>
        <dbReference type="EC" id="3.6.1.77"/>
    </reaction>
    <physiologicalReaction direction="left-to-right" evidence="12">
        <dbReference type="Rhea" id="RHEA:64989"/>
    </physiologicalReaction>
</comment>
<evidence type="ECO:0000256" key="22">
    <source>
        <dbReference type="ARBA" id="ARBA00048961"/>
    </source>
</evidence>
<evidence type="ECO:0000256" key="15">
    <source>
        <dbReference type="ARBA" id="ARBA00047369"/>
    </source>
</evidence>
<evidence type="ECO:0000256" key="27">
    <source>
        <dbReference type="ARBA" id="ARBA00059426"/>
    </source>
</evidence>
<comment type="catalytic activity">
    <reaction evidence="22">
        <text>choloyl-CoA + H2O = S-choloyl-4'-phosphopantetheine + adenosine 3',5'-bisphosphate + 2 H(+)</text>
        <dbReference type="Rhea" id="RHEA:50036"/>
        <dbReference type="ChEBI" id="CHEBI:15377"/>
        <dbReference type="ChEBI" id="CHEBI:15378"/>
        <dbReference type="ChEBI" id="CHEBI:57373"/>
        <dbReference type="ChEBI" id="CHEBI:58343"/>
        <dbReference type="ChEBI" id="CHEBI:132020"/>
    </reaction>
    <physiologicalReaction direction="left-to-right" evidence="22">
        <dbReference type="Rhea" id="RHEA:50037"/>
    </physiologicalReaction>
</comment>
<dbReference type="GO" id="GO:0015938">
    <property type="term" value="P:coenzyme A catabolic process"/>
    <property type="evidence" value="ECO:0007669"/>
    <property type="project" value="TreeGrafter"/>
</dbReference>
<evidence type="ECO:0000256" key="20">
    <source>
        <dbReference type="ARBA" id="ARBA00048624"/>
    </source>
</evidence>
<dbReference type="GO" id="GO:0046872">
    <property type="term" value="F:metal ion binding"/>
    <property type="evidence" value="ECO:0007669"/>
    <property type="project" value="UniProtKB-KW"/>
</dbReference>
<evidence type="ECO:0000256" key="7">
    <source>
        <dbReference type="ARBA" id="ARBA00022801"/>
    </source>
</evidence>
<evidence type="ECO:0000256" key="12">
    <source>
        <dbReference type="ARBA" id="ARBA00044908"/>
    </source>
</evidence>
<evidence type="ECO:0000256" key="29">
    <source>
        <dbReference type="ARBA" id="ARBA00079598"/>
    </source>
</evidence>
<evidence type="ECO:0000256" key="14">
    <source>
        <dbReference type="ARBA" id="ARBA00047289"/>
    </source>
</evidence>
<comment type="catalytic activity">
    <reaction evidence="20">
        <text>succinyl-CoA + H2O = succinyl-4'-phosphopantetheine + adenosine 3',5'-bisphosphate + 2 H(+)</text>
        <dbReference type="Rhea" id="RHEA:67472"/>
        <dbReference type="ChEBI" id="CHEBI:15377"/>
        <dbReference type="ChEBI" id="CHEBI:15378"/>
        <dbReference type="ChEBI" id="CHEBI:57292"/>
        <dbReference type="ChEBI" id="CHEBI:58343"/>
        <dbReference type="ChEBI" id="CHEBI:172364"/>
    </reaction>
    <physiologicalReaction direction="left-to-right" evidence="20">
        <dbReference type="Rhea" id="RHEA:67473"/>
    </physiologicalReaction>
</comment>
<proteinExistence type="inferred from homology"/>
<sequence>MHIKEETIAILKQFDSGNKLSSLSVLPKASVLIPLVVKNGELCTLMTLRSKELRTSAGEVCFPGGKRDPSDRDDIDTALREAEEEIGLPPDDVQVVCRLIPLISKSGLLVTPVVGFIDESFCPCPNPAEVSAVFTVPLDLFTSDKDHDAISSVAGMMGSLHSFYFVDPDSGSQYHIWGLTAVFAILVATLALRKKLDFDVVFDPENPLAFFQQILHRRTRSLGHRLVQQRLHVTGVLGLALSLQRGSRGVEELGRRWRRPNNLTILDAKHKQVGLSLWSHIPTHSCLEKLLWGLLARVGYHTHTTLYHKDGCARGGSLVVQVLLCCWFSVDVELLPEELWSWKDMGSAVSGWGIPTLMFPRGEGPWNSQRILEQGSLDLLLRALSLSQGPGRLKELLWGRCVGWGLCWEAGLNGEQLSSLLKDGHWLLSLGGGVDLGLKQLSLKALL</sequence>
<gene>
    <name evidence="31" type="ORF">FQN60_014160</name>
</gene>
<dbReference type="GO" id="GO:0010945">
    <property type="term" value="F:coenzyme A diphosphatase activity"/>
    <property type="evidence" value="ECO:0007669"/>
    <property type="project" value="UniProtKB-EC"/>
</dbReference>
<accession>A0A5J5DBV8</accession>
<keyword evidence="8" id="KW-0460">Magnesium</keyword>
<dbReference type="FunFam" id="3.90.79.10:FF:000049">
    <property type="entry name" value="Peroxisomal coenzyme A diphosphatase NUDT7"/>
    <property type="match status" value="1"/>
</dbReference>